<dbReference type="EMBL" id="HBIX01002429">
    <property type="protein sequence ID" value="CAE0709101.1"/>
    <property type="molecule type" value="Transcribed_RNA"/>
</dbReference>
<name>A0A7S4AAQ8_9STRA</name>
<evidence type="ECO:0000313" key="1">
    <source>
        <dbReference type="EMBL" id="CAE0709101.1"/>
    </source>
</evidence>
<dbReference type="AlphaFoldDB" id="A0A7S4AAQ8"/>
<sequence>MVKAHDSTFYICHHDHQHCILGSTVELNYILQSYGIPTDTIPITYSGTIKVTPMRQWIRLRYLLEEPDHQESAESSSIVECPYLSDIMFRQGTNACSHPGNATFRALIATKYQEFCNSKDFKSNYKQGSRIFIEGIIEDIEESQMRVINWNDKQGYWKVLNDKSLIYPKIEYIVRELRTADKARLNQQKNDSSTSLFQEMDDGNGRKFVGINQAQEPSTNNTNAVAEKDDEVGCFATCFATDSNEEAQLNGP</sequence>
<gene>
    <name evidence="1" type="ORF">PAUS00366_LOCUS1821</name>
</gene>
<protein>
    <submittedName>
        <fullName evidence="1">Uncharacterized protein</fullName>
    </submittedName>
</protein>
<proteinExistence type="predicted"/>
<organism evidence="1">
    <name type="scientific">Pseudo-nitzschia australis</name>
    <dbReference type="NCBI Taxonomy" id="44445"/>
    <lineage>
        <taxon>Eukaryota</taxon>
        <taxon>Sar</taxon>
        <taxon>Stramenopiles</taxon>
        <taxon>Ochrophyta</taxon>
        <taxon>Bacillariophyta</taxon>
        <taxon>Bacillariophyceae</taxon>
        <taxon>Bacillariophycidae</taxon>
        <taxon>Bacillariales</taxon>
        <taxon>Bacillariaceae</taxon>
        <taxon>Pseudo-nitzschia</taxon>
    </lineage>
</organism>
<reference evidence="1" key="1">
    <citation type="submission" date="2021-01" db="EMBL/GenBank/DDBJ databases">
        <authorList>
            <person name="Corre E."/>
            <person name="Pelletier E."/>
            <person name="Niang G."/>
            <person name="Scheremetjew M."/>
            <person name="Finn R."/>
            <person name="Kale V."/>
            <person name="Holt S."/>
            <person name="Cochrane G."/>
            <person name="Meng A."/>
            <person name="Brown T."/>
            <person name="Cohen L."/>
        </authorList>
    </citation>
    <scope>NUCLEOTIDE SEQUENCE</scope>
    <source>
        <strain evidence="1">10249 10 AB</strain>
    </source>
</reference>
<accession>A0A7S4AAQ8</accession>